<evidence type="ECO:0000313" key="1">
    <source>
        <dbReference type="EMBL" id="EAE5604408.1"/>
    </source>
</evidence>
<accession>A0AAN2WLU9</accession>
<dbReference type="Proteomes" id="UP000332711">
    <property type="component" value="Unassembled WGS sequence"/>
</dbReference>
<proteinExistence type="predicted"/>
<dbReference type="EMBL" id="AAASTI010000004">
    <property type="protein sequence ID" value="EAE5604408.1"/>
    <property type="molecule type" value="Genomic_DNA"/>
</dbReference>
<sequence length="105" mass="12317">MGKERNLIEEDTWRTELDKELTALLKMAKAGEISLNWRKQFIEVVTDHYDIKVGDPLLNRMSDLLLAEYIGSTESWKGRQKDAFLTDTMYEKRVELDTKITHDLL</sequence>
<evidence type="ECO:0000313" key="2">
    <source>
        <dbReference type="Proteomes" id="UP000332711"/>
    </source>
</evidence>
<comment type="caution">
    <text evidence="1">The sequence shown here is derived from an EMBL/GenBank/DDBJ whole genome shotgun (WGS) entry which is preliminary data.</text>
</comment>
<protein>
    <submittedName>
        <fullName evidence="1">Uncharacterized protein</fullName>
    </submittedName>
</protein>
<dbReference type="AlphaFoldDB" id="A0AAN2WLU9"/>
<dbReference type="RefSeq" id="WP_054314983.1">
    <property type="nucleotide sequence ID" value="NZ_CP127193.1"/>
</dbReference>
<reference evidence="1 2" key="1">
    <citation type="submission" date="2019-03" db="EMBL/GenBank/DDBJ databases">
        <authorList>
            <person name="Ashton P.M."/>
            <person name="Dallman T."/>
            <person name="Nair S."/>
            <person name="De Pinna E."/>
            <person name="Peters T."/>
            <person name="Grant K."/>
        </authorList>
    </citation>
    <scope>NUCLEOTIDE SEQUENCE [LARGE SCALE GENOMIC DNA]</scope>
    <source>
        <strain evidence="1">RL15000440</strain>
    </source>
</reference>
<name>A0AAN2WLU9_LISMN</name>
<gene>
    <name evidence="1" type="ORF">E1X78_09825</name>
</gene>
<organism evidence="1 2">
    <name type="scientific">Listeria monocytogenes</name>
    <dbReference type="NCBI Taxonomy" id="1639"/>
    <lineage>
        <taxon>Bacteria</taxon>
        <taxon>Bacillati</taxon>
        <taxon>Bacillota</taxon>
        <taxon>Bacilli</taxon>
        <taxon>Bacillales</taxon>
        <taxon>Listeriaceae</taxon>
        <taxon>Listeria</taxon>
    </lineage>
</organism>